<keyword evidence="2" id="KW-1185">Reference proteome</keyword>
<name>A0A9P4P562_9PEZI</name>
<evidence type="ECO:0000313" key="2">
    <source>
        <dbReference type="Proteomes" id="UP000800235"/>
    </source>
</evidence>
<comment type="caution">
    <text evidence="1">The sequence shown here is derived from an EMBL/GenBank/DDBJ whole genome shotgun (WGS) entry which is preliminary data.</text>
</comment>
<accession>A0A9P4P562</accession>
<dbReference type="EMBL" id="MU007009">
    <property type="protein sequence ID" value="KAF2437068.1"/>
    <property type="molecule type" value="Genomic_DNA"/>
</dbReference>
<sequence length="521" mass="58926">MSKKLILARLAPTFFTFQECEITSGMLSLSIIVTMANYSPRTYSVLPKYRDAVIDYSLLWELYASCFTNRVLYWPPSCHTIRCRKLDCIIVSWLIAASAILAQKELQIISLERQQPQKILPLGQNHGNMYGTAQQDRNDSTIALVATLTATSYLRVNDGDSQKRLPRHKGWVYTAILWTSRPLRPIYMTISVLNGCGAVFLALQQSYSNPGTPVRVHIPGHGIQSINYYCNDMSLLNPRKRPTIWFEGTAQHGIVDFLGIQHYLALNHGFASCSYDPPNFGRTWALPVSLQDHDAYLPALVKALGKKNEKRVHVGWDGGLKYSLDHAISDPEHTVAVIDIDASPSGIEYLDIQRRYSWNDTQMHQVREQDLGQKINKAMMMMTLGFGWGLATLISPTSPKTTNYYPPKLFSSYRAQRLKDPYWAMQYYSLRYQASQSHEDSVLTEIEVPSPIRFYAILNSNSVPGDSVSNEFYREKKADLARHIAGNNVIMQEWCEDADCTALFPVEKAKWTAGVIASMLG</sequence>
<dbReference type="Proteomes" id="UP000800235">
    <property type="component" value="Unassembled WGS sequence"/>
</dbReference>
<reference evidence="1" key="1">
    <citation type="journal article" date="2020" name="Stud. Mycol.">
        <title>101 Dothideomycetes genomes: a test case for predicting lifestyles and emergence of pathogens.</title>
        <authorList>
            <person name="Haridas S."/>
            <person name="Albert R."/>
            <person name="Binder M."/>
            <person name="Bloem J."/>
            <person name="Labutti K."/>
            <person name="Salamov A."/>
            <person name="Andreopoulos B."/>
            <person name="Baker S."/>
            <person name="Barry K."/>
            <person name="Bills G."/>
            <person name="Bluhm B."/>
            <person name="Cannon C."/>
            <person name="Castanera R."/>
            <person name="Culley D."/>
            <person name="Daum C."/>
            <person name="Ezra D."/>
            <person name="Gonzalez J."/>
            <person name="Henrissat B."/>
            <person name="Kuo A."/>
            <person name="Liang C."/>
            <person name="Lipzen A."/>
            <person name="Lutzoni F."/>
            <person name="Magnuson J."/>
            <person name="Mondo S."/>
            <person name="Nolan M."/>
            <person name="Ohm R."/>
            <person name="Pangilinan J."/>
            <person name="Park H.-J."/>
            <person name="Ramirez L."/>
            <person name="Alfaro M."/>
            <person name="Sun H."/>
            <person name="Tritt A."/>
            <person name="Yoshinaga Y."/>
            <person name="Zwiers L.-H."/>
            <person name="Turgeon B."/>
            <person name="Goodwin S."/>
            <person name="Spatafora J."/>
            <person name="Crous P."/>
            <person name="Grigoriev I."/>
        </authorList>
    </citation>
    <scope>NUCLEOTIDE SEQUENCE</scope>
    <source>
        <strain evidence="1">CBS 130266</strain>
    </source>
</reference>
<dbReference type="Gene3D" id="3.40.50.1820">
    <property type="entry name" value="alpha/beta hydrolase"/>
    <property type="match status" value="1"/>
</dbReference>
<evidence type="ECO:0000313" key="1">
    <source>
        <dbReference type="EMBL" id="KAF2437068.1"/>
    </source>
</evidence>
<dbReference type="InterPro" id="IPR029058">
    <property type="entry name" value="AB_hydrolase_fold"/>
</dbReference>
<dbReference type="SUPFAM" id="SSF53474">
    <property type="entry name" value="alpha/beta-Hydrolases"/>
    <property type="match status" value="1"/>
</dbReference>
<dbReference type="AlphaFoldDB" id="A0A9P4P562"/>
<dbReference type="OrthoDB" id="164921at2759"/>
<organism evidence="1 2">
    <name type="scientific">Tothia fuscella</name>
    <dbReference type="NCBI Taxonomy" id="1048955"/>
    <lineage>
        <taxon>Eukaryota</taxon>
        <taxon>Fungi</taxon>
        <taxon>Dikarya</taxon>
        <taxon>Ascomycota</taxon>
        <taxon>Pezizomycotina</taxon>
        <taxon>Dothideomycetes</taxon>
        <taxon>Pleosporomycetidae</taxon>
        <taxon>Venturiales</taxon>
        <taxon>Cylindrosympodiaceae</taxon>
        <taxon>Tothia</taxon>
    </lineage>
</organism>
<gene>
    <name evidence="1" type="ORF">EJ08DRAFT_674148</name>
</gene>
<protein>
    <submittedName>
        <fullName evidence="1">Uncharacterized protein</fullName>
    </submittedName>
</protein>
<proteinExistence type="predicted"/>